<dbReference type="Pfam" id="PF01757">
    <property type="entry name" value="Acyl_transf_3"/>
    <property type="match status" value="1"/>
</dbReference>
<feature type="transmembrane region" description="Helical" evidence="1">
    <location>
        <begin position="70"/>
        <end position="96"/>
    </location>
</feature>
<keyword evidence="1" id="KW-0472">Membrane</keyword>
<dbReference type="Proteomes" id="UP000320876">
    <property type="component" value="Unassembled WGS sequence"/>
</dbReference>
<feature type="transmembrane region" description="Helical" evidence="1">
    <location>
        <begin position="306"/>
        <end position="324"/>
    </location>
</feature>
<feature type="transmembrane region" description="Helical" evidence="1">
    <location>
        <begin position="162"/>
        <end position="183"/>
    </location>
</feature>
<sequence length="380" mass="41676">MTRTAARTESATRTGQGTVRGAHYMHGLDALRVICSFTVVYTHVAGWARMHGTEFWLAELVEGGVVGPLHLSSLLGFVGVGSFLLVSGVVVTHVGFGERPGQFLARRAVRLFPAFWIAILVGWLLIHVGVLVRPRPVTGEDLWLNLALLNFTVPGAIDVDGVTWTLTVQVVFYAFVAATMFLLRGRPWLPPAIGAALVSVLLSFTNTQDTTALVHLRTIATFLPVLFIGQLVMLTRRKEISPPLGIVLGAVHFLLAVRAAATWPDTPNGEAYPRTLLILVLILLLCSRASGRLVRSRWVRTIADRTYAIYLLHFPLVLGTLNLLAEPIGFLPALLIGLLVLAGAVELLYRYVERPVASAYRRWERTRSRRSARTDHGVSG</sequence>
<evidence type="ECO:0000256" key="1">
    <source>
        <dbReference type="SAM" id="Phobius"/>
    </source>
</evidence>
<feature type="transmembrane region" description="Helical" evidence="1">
    <location>
        <begin position="30"/>
        <end position="50"/>
    </location>
</feature>
<keyword evidence="4" id="KW-1185">Reference proteome</keyword>
<evidence type="ECO:0000313" key="3">
    <source>
        <dbReference type="EMBL" id="TQJ04035.1"/>
    </source>
</evidence>
<feature type="transmembrane region" description="Helical" evidence="1">
    <location>
        <begin position="212"/>
        <end position="232"/>
    </location>
</feature>
<comment type="caution">
    <text evidence="3">The sequence shown here is derived from an EMBL/GenBank/DDBJ whole genome shotgun (WGS) entry which is preliminary data.</text>
</comment>
<feature type="domain" description="Acyltransferase 3" evidence="2">
    <location>
        <begin position="26"/>
        <end position="344"/>
    </location>
</feature>
<dbReference type="AlphaFoldDB" id="A0A542DM25"/>
<evidence type="ECO:0000259" key="2">
    <source>
        <dbReference type="Pfam" id="PF01757"/>
    </source>
</evidence>
<organism evidence="3 4">
    <name type="scientific">Amycolatopsis cihanbeyliensis</name>
    <dbReference type="NCBI Taxonomy" id="1128664"/>
    <lineage>
        <taxon>Bacteria</taxon>
        <taxon>Bacillati</taxon>
        <taxon>Actinomycetota</taxon>
        <taxon>Actinomycetes</taxon>
        <taxon>Pseudonocardiales</taxon>
        <taxon>Pseudonocardiaceae</taxon>
        <taxon>Amycolatopsis</taxon>
    </lineage>
</organism>
<keyword evidence="1" id="KW-0812">Transmembrane</keyword>
<dbReference type="PANTHER" id="PTHR23028">
    <property type="entry name" value="ACETYLTRANSFERASE"/>
    <property type="match status" value="1"/>
</dbReference>
<dbReference type="RefSeq" id="WP_170220859.1">
    <property type="nucleotide sequence ID" value="NZ_VFML01000001.1"/>
</dbReference>
<gene>
    <name evidence="3" type="ORF">FB471_3815</name>
</gene>
<dbReference type="InterPro" id="IPR002656">
    <property type="entry name" value="Acyl_transf_3_dom"/>
</dbReference>
<name>A0A542DM25_AMYCI</name>
<feature type="transmembrane region" description="Helical" evidence="1">
    <location>
        <begin position="275"/>
        <end position="294"/>
    </location>
</feature>
<dbReference type="GO" id="GO:0000271">
    <property type="term" value="P:polysaccharide biosynthetic process"/>
    <property type="evidence" value="ECO:0007669"/>
    <property type="project" value="TreeGrafter"/>
</dbReference>
<feature type="transmembrane region" description="Helical" evidence="1">
    <location>
        <begin position="330"/>
        <end position="352"/>
    </location>
</feature>
<dbReference type="PANTHER" id="PTHR23028:SF53">
    <property type="entry name" value="ACYL_TRANSF_3 DOMAIN-CONTAINING PROTEIN"/>
    <property type="match status" value="1"/>
</dbReference>
<accession>A0A542DM25</accession>
<reference evidence="3 4" key="1">
    <citation type="submission" date="2019-06" db="EMBL/GenBank/DDBJ databases">
        <title>Sequencing the genomes of 1000 actinobacteria strains.</title>
        <authorList>
            <person name="Klenk H.-P."/>
        </authorList>
    </citation>
    <scope>NUCLEOTIDE SEQUENCE [LARGE SCALE GENOMIC DNA]</scope>
    <source>
        <strain evidence="3 4">DSM 45679</strain>
    </source>
</reference>
<feature type="transmembrane region" description="Helical" evidence="1">
    <location>
        <begin position="188"/>
        <end position="206"/>
    </location>
</feature>
<dbReference type="GO" id="GO:0016020">
    <property type="term" value="C:membrane"/>
    <property type="evidence" value="ECO:0007669"/>
    <property type="project" value="TreeGrafter"/>
</dbReference>
<protein>
    <submittedName>
        <fullName evidence="3">Peptidoglycan/LPS O-acetylase OafA/YrhL</fullName>
    </submittedName>
</protein>
<evidence type="ECO:0000313" key="4">
    <source>
        <dbReference type="Proteomes" id="UP000320876"/>
    </source>
</evidence>
<dbReference type="EMBL" id="VFML01000001">
    <property type="protein sequence ID" value="TQJ04035.1"/>
    <property type="molecule type" value="Genomic_DNA"/>
</dbReference>
<feature type="transmembrane region" description="Helical" evidence="1">
    <location>
        <begin position="108"/>
        <end position="132"/>
    </location>
</feature>
<feature type="transmembrane region" description="Helical" evidence="1">
    <location>
        <begin position="244"/>
        <end position="263"/>
    </location>
</feature>
<keyword evidence="1" id="KW-1133">Transmembrane helix</keyword>
<dbReference type="InterPro" id="IPR050879">
    <property type="entry name" value="Acyltransferase_3"/>
</dbReference>
<dbReference type="GO" id="GO:0016747">
    <property type="term" value="F:acyltransferase activity, transferring groups other than amino-acyl groups"/>
    <property type="evidence" value="ECO:0007669"/>
    <property type="project" value="InterPro"/>
</dbReference>
<proteinExistence type="predicted"/>